<dbReference type="GO" id="GO:0003677">
    <property type="term" value="F:DNA binding"/>
    <property type="evidence" value="ECO:0007669"/>
    <property type="project" value="InterPro"/>
</dbReference>
<name>A0A852RNY6_9ACTN</name>
<comment type="catalytic activity">
    <reaction evidence="6">
        <text>a 2'-deoxyadenosine in DNA + S-adenosyl-L-methionine = an N(6)-methyl-2'-deoxyadenosine in DNA + S-adenosyl-L-homocysteine + H(+)</text>
        <dbReference type="Rhea" id="RHEA:15197"/>
        <dbReference type="Rhea" id="RHEA-COMP:12418"/>
        <dbReference type="Rhea" id="RHEA-COMP:12419"/>
        <dbReference type="ChEBI" id="CHEBI:15378"/>
        <dbReference type="ChEBI" id="CHEBI:57856"/>
        <dbReference type="ChEBI" id="CHEBI:59789"/>
        <dbReference type="ChEBI" id="CHEBI:90615"/>
        <dbReference type="ChEBI" id="CHEBI:90616"/>
        <dbReference type="EC" id="2.1.1.72"/>
    </reaction>
</comment>
<dbReference type="InterPro" id="IPR003356">
    <property type="entry name" value="DNA_methylase_A-5"/>
</dbReference>
<dbReference type="InterPro" id="IPR051537">
    <property type="entry name" value="DNA_Adenine_Mtase"/>
</dbReference>
<comment type="caution">
    <text evidence="9">The sequence shown here is derived from an EMBL/GenBank/DDBJ whole genome shotgun (WGS) entry which is preliminary data.</text>
</comment>
<evidence type="ECO:0000256" key="2">
    <source>
        <dbReference type="ARBA" id="ARBA00022603"/>
    </source>
</evidence>
<dbReference type="EMBL" id="JACCBF010000001">
    <property type="protein sequence ID" value="NYD32715.1"/>
    <property type="molecule type" value="Genomic_DNA"/>
</dbReference>
<dbReference type="PROSITE" id="PS00092">
    <property type="entry name" value="N6_MTASE"/>
    <property type="match status" value="1"/>
</dbReference>
<dbReference type="InterPro" id="IPR029063">
    <property type="entry name" value="SAM-dependent_MTases_sf"/>
</dbReference>
<dbReference type="GO" id="GO:0032259">
    <property type="term" value="P:methylation"/>
    <property type="evidence" value="ECO:0007669"/>
    <property type="project" value="UniProtKB-KW"/>
</dbReference>
<dbReference type="SUPFAM" id="SSF53335">
    <property type="entry name" value="S-adenosyl-L-methionine-dependent methyltransferases"/>
    <property type="match status" value="1"/>
</dbReference>
<sequence length="492" mass="54392">MVFEPTASTITFLLLNENETLGALLQPPRDAVDVILTNPPYVTQGSSIYRREIEQISGARNGVSLDEYYDTGGLGVEALFLRYIAGALKPGRRAFIIVPLGLLNRTASRMKSNLLSECNILASIALPRNAFFNTAQPTYILALEKRRVPNQSRPPVFCGIARSIGETLDYERVPTPDDNDLMDLANLFIRYVEDGMGEVISGPTAYADTQIAKLVPADMFGKDDRWDVTRHWTDEEQVALGQRAEAVERGAFVDQVSQTFRELLTDLDSARAELDALEDGPMGTFALSDSSRFTVRSGVRIRNVDLRDHPGEVPVYSVFTRANVIKGRIDADWLREAKGVEPEEFPSVTVMATGASAVGLVHLREAGSVMTDDVVIVQPWPTEEPGVIDVDGSDTGDNRLSSLGDDGLPAHDIDLGYLAVALARTIAQGGYMYEAKLYVRRVTQLVIEVPVREDGRPDTERQVAIARVVKRIDEIRDRIDEANRWIRSSRLA</sequence>
<accession>A0A852RNY6</accession>
<reference evidence="9 10" key="1">
    <citation type="submission" date="2020-07" db="EMBL/GenBank/DDBJ databases">
        <title>Sequencing the genomes of 1000 actinobacteria strains.</title>
        <authorList>
            <person name="Klenk H.-P."/>
        </authorList>
    </citation>
    <scope>NUCLEOTIDE SEQUENCE [LARGE SCALE GENOMIC DNA]</scope>
    <source>
        <strain evidence="9 10">DSM 19082</strain>
    </source>
</reference>
<dbReference type="AlphaFoldDB" id="A0A852RNY6"/>
<gene>
    <name evidence="9" type="ORF">BJ958_004261</name>
</gene>
<dbReference type="EC" id="2.1.1.72" evidence="1"/>
<evidence type="ECO:0000256" key="5">
    <source>
        <dbReference type="ARBA" id="ARBA00022747"/>
    </source>
</evidence>
<evidence type="ECO:0000256" key="6">
    <source>
        <dbReference type="ARBA" id="ARBA00047942"/>
    </source>
</evidence>
<protein>
    <recommendedName>
        <fullName evidence="1">site-specific DNA-methyltransferase (adenine-specific)</fullName>
        <ecNumber evidence="1">2.1.1.72</ecNumber>
    </recommendedName>
</protein>
<dbReference type="PANTHER" id="PTHR42933">
    <property type="entry name" value="SLR6095 PROTEIN"/>
    <property type="match status" value="1"/>
</dbReference>
<dbReference type="GO" id="GO:0009007">
    <property type="term" value="F:site-specific DNA-methyltransferase (adenine-specific) activity"/>
    <property type="evidence" value="ECO:0007669"/>
    <property type="project" value="UniProtKB-EC"/>
</dbReference>
<feature type="coiled-coil region" evidence="7">
    <location>
        <begin position="253"/>
        <end position="280"/>
    </location>
</feature>
<dbReference type="GO" id="GO:0009307">
    <property type="term" value="P:DNA restriction-modification system"/>
    <property type="evidence" value="ECO:0007669"/>
    <property type="project" value="UniProtKB-KW"/>
</dbReference>
<dbReference type="InterPro" id="IPR002052">
    <property type="entry name" value="DNA_methylase_N6_adenine_CS"/>
</dbReference>
<evidence type="ECO:0000256" key="1">
    <source>
        <dbReference type="ARBA" id="ARBA00011900"/>
    </source>
</evidence>
<dbReference type="GO" id="GO:0008170">
    <property type="term" value="F:N-methyltransferase activity"/>
    <property type="evidence" value="ECO:0007669"/>
    <property type="project" value="InterPro"/>
</dbReference>
<dbReference type="RefSeq" id="WP_179728857.1">
    <property type="nucleotide sequence ID" value="NZ_BAABEF010000001.1"/>
</dbReference>
<dbReference type="PANTHER" id="PTHR42933:SF4">
    <property type="entry name" value="TYPE I RESTRICTION ENZYME ECOKI METHYLASE SUBUNIT"/>
    <property type="match status" value="1"/>
</dbReference>
<keyword evidence="10" id="KW-1185">Reference proteome</keyword>
<dbReference type="Pfam" id="PF02384">
    <property type="entry name" value="N6_Mtase"/>
    <property type="match status" value="1"/>
</dbReference>
<evidence type="ECO:0000313" key="10">
    <source>
        <dbReference type="Proteomes" id="UP000582231"/>
    </source>
</evidence>
<keyword evidence="3" id="KW-0808">Transferase</keyword>
<evidence type="ECO:0000256" key="3">
    <source>
        <dbReference type="ARBA" id="ARBA00022679"/>
    </source>
</evidence>
<feature type="domain" description="DNA methylase adenine-specific" evidence="8">
    <location>
        <begin position="28"/>
        <end position="148"/>
    </location>
</feature>
<organism evidence="9 10">
    <name type="scientific">Nocardioides kongjuensis</name>
    <dbReference type="NCBI Taxonomy" id="349522"/>
    <lineage>
        <taxon>Bacteria</taxon>
        <taxon>Bacillati</taxon>
        <taxon>Actinomycetota</taxon>
        <taxon>Actinomycetes</taxon>
        <taxon>Propionibacteriales</taxon>
        <taxon>Nocardioidaceae</taxon>
        <taxon>Nocardioides</taxon>
    </lineage>
</organism>
<dbReference type="Proteomes" id="UP000582231">
    <property type="component" value="Unassembled WGS sequence"/>
</dbReference>
<proteinExistence type="predicted"/>
<keyword evidence="4" id="KW-0949">S-adenosyl-L-methionine</keyword>
<keyword evidence="5" id="KW-0680">Restriction system</keyword>
<keyword evidence="7" id="KW-0175">Coiled coil</keyword>
<evidence type="ECO:0000256" key="7">
    <source>
        <dbReference type="SAM" id="Coils"/>
    </source>
</evidence>
<evidence type="ECO:0000313" key="9">
    <source>
        <dbReference type="EMBL" id="NYD32715.1"/>
    </source>
</evidence>
<evidence type="ECO:0000259" key="8">
    <source>
        <dbReference type="Pfam" id="PF02384"/>
    </source>
</evidence>
<dbReference type="Gene3D" id="3.40.50.150">
    <property type="entry name" value="Vaccinia Virus protein VP39"/>
    <property type="match status" value="1"/>
</dbReference>
<evidence type="ECO:0000256" key="4">
    <source>
        <dbReference type="ARBA" id="ARBA00022691"/>
    </source>
</evidence>
<keyword evidence="2" id="KW-0489">Methyltransferase</keyword>